<gene>
    <name evidence="3" type="ORF">Tco_0923096</name>
</gene>
<evidence type="ECO:0000256" key="1">
    <source>
        <dbReference type="SAM" id="MobiDB-lite"/>
    </source>
</evidence>
<sequence>MTNFPRYCNSRELWKACSVYGTVVDVFIPSKKSKVGKRFAFVRFIKVFNIDRLVENLCTIWIGRYHLYANKVHFERPNKSHPFPDANNGAAKNYLQWNPSFELRAFKERVYNSEDESSHATPHLNEVESDNDNGTDDEEVADTIFGTNLASGSKLQLNVEGDNQMSDDPFEIYDILKKQNLGDNREPSPSLSHPPGFSMNRDTATNIEVSDGSVEKEQSTPLSAKVMNTSQEIPEGLNGDFVRQQNSTHNGGSVLGVLDDIIKVGQSMGYTMEGCAKDLENIIGIFSSYPSQPSAFMSDRHLSDHRPILLREVRLDFGPTPFRFYHSWLDMVGFDDMINSSWKSFSHTDENRLICFKKKLQELKVIIRSWTSEKKRASSCLKSDLTSELGKIDKDLESGSKEICKKSKLNGAVEGDEKFKFFFHDQLIELERYVSRDEIRLAVWNCGNNKSPGPDGFTFEFFKKYWDLIGTDFCDAVEFFFSNGFFPKGCNSSFIALIPKVVDAKFVKDFRPISLIGCVYKVVTKILANRLALVISDLVSDTQSAFIAGRQILDGPFILDEILKWCKRKKNKAMFYIKESIYCKRLRTVHVPKGVLKIMEAIRNRFFNGADISDRKITWAAWDKILASKKKWRIRPRIGNGSDTVLVWNVLEFPFEEVRDGNESQQMTELNSMLNMGFPYLSSRGSKRFEFDSEVEFRLCYIESVDGGIFPRTLGRLSWSGKAGLILSVSLPRPSPLKVANESPMFLERIQVKRVRLDNAGEFTSHAFNDYCMSVGIVVEHPIAHVHTQNVYVPIAPPQRTKMCPQRRLGIYVGYETSSIIRYIEPFTGDLFTSRFVDCHFDEAVFP</sequence>
<reference evidence="3" key="1">
    <citation type="journal article" date="2022" name="Int. J. Mol. Sci.">
        <title>Draft Genome of Tanacetum Coccineum: Genomic Comparison of Closely Related Tanacetum-Family Plants.</title>
        <authorList>
            <person name="Yamashiro T."/>
            <person name="Shiraishi A."/>
            <person name="Nakayama K."/>
            <person name="Satake H."/>
        </authorList>
    </citation>
    <scope>NUCLEOTIDE SEQUENCE</scope>
</reference>
<name>A0ABQ5D1K0_9ASTR</name>
<dbReference type="PANTHER" id="PTHR46890:SF50">
    <property type="entry name" value="RNA-DIRECTED DNA POLYMERASE, EUKARYOTA, REVERSE TRANSCRIPTASE ZINC-BINDING DOMAIN PROTEIN-RELATED"/>
    <property type="match status" value="1"/>
</dbReference>
<dbReference type="CDD" id="cd00590">
    <property type="entry name" value="RRM_SF"/>
    <property type="match status" value="1"/>
</dbReference>
<keyword evidence="4" id="KW-1185">Reference proteome</keyword>
<dbReference type="Gene3D" id="3.30.70.330">
    <property type="match status" value="1"/>
</dbReference>
<dbReference type="SUPFAM" id="SSF54928">
    <property type="entry name" value="RNA-binding domain, RBD"/>
    <property type="match status" value="1"/>
</dbReference>
<keyword evidence="3" id="KW-0548">Nucleotidyltransferase</keyword>
<dbReference type="InterPro" id="IPR000504">
    <property type="entry name" value="RRM_dom"/>
</dbReference>
<feature type="domain" description="RRM" evidence="2">
    <location>
        <begin position="2"/>
        <end position="57"/>
    </location>
</feature>
<feature type="compositionally biased region" description="Acidic residues" evidence="1">
    <location>
        <begin position="127"/>
        <end position="139"/>
    </location>
</feature>
<evidence type="ECO:0000313" key="4">
    <source>
        <dbReference type="Proteomes" id="UP001151760"/>
    </source>
</evidence>
<dbReference type="Gene3D" id="3.30.420.10">
    <property type="entry name" value="Ribonuclease H-like superfamily/Ribonuclease H"/>
    <property type="match status" value="1"/>
</dbReference>
<protein>
    <submittedName>
        <fullName evidence="3">RNA-directed DNA polymerase, eukaryota</fullName>
    </submittedName>
</protein>
<feature type="region of interest" description="Disordered" evidence="1">
    <location>
        <begin position="114"/>
        <end position="139"/>
    </location>
</feature>
<dbReference type="InterPro" id="IPR035979">
    <property type="entry name" value="RBD_domain_sf"/>
</dbReference>
<dbReference type="GO" id="GO:0003964">
    <property type="term" value="F:RNA-directed DNA polymerase activity"/>
    <property type="evidence" value="ECO:0007669"/>
    <property type="project" value="UniProtKB-KW"/>
</dbReference>
<organism evidence="3 4">
    <name type="scientific">Tanacetum coccineum</name>
    <dbReference type="NCBI Taxonomy" id="301880"/>
    <lineage>
        <taxon>Eukaryota</taxon>
        <taxon>Viridiplantae</taxon>
        <taxon>Streptophyta</taxon>
        <taxon>Embryophyta</taxon>
        <taxon>Tracheophyta</taxon>
        <taxon>Spermatophyta</taxon>
        <taxon>Magnoliopsida</taxon>
        <taxon>eudicotyledons</taxon>
        <taxon>Gunneridae</taxon>
        <taxon>Pentapetalae</taxon>
        <taxon>asterids</taxon>
        <taxon>campanulids</taxon>
        <taxon>Asterales</taxon>
        <taxon>Asteraceae</taxon>
        <taxon>Asteroideae</taxon>
        <taxon>Anthemideae</taxon>
        <taxon>Anthemidinae</taxon>
        <taxon>Tanacetum</taxon>
    </lineage>
</organism>
<comment type="caution">
    <text evidence="3">The sequence shown here is derived from an EMBL/GenBank/DDBJ whole genome shotgun (WGS) entry which is preliminary data.</text>
</comment>
<dbReference type="Pfam" id="PF00076">
    <property type="entry name" value="RRM_1"/>
    <property type="match status" value="1"/>
</dbReference>
<dbReference type="InterPro" id="IPR012677">
    <property type="entry name" value="Nucleotide-bd_a/b_plait_sf"/>
</dbReference>
<dbReference type="EMBL" id="BQNB010014812">
    <property type="protein sequence ID" value="GJT32677.1"/>
    <property type="molecule type" value="Genomic_DNA"/>
</dbReference>
<accession>A0ABQ5D1K0</accession>
<evidence type="ECO:0000259" key="2">
    <source>
        <dbReference type="Pfam" id="PF00076"/>
    </source>
</evidence>
<dbReference type="InterPro" id="IPR036397">
    <property type="entry name" value="RNaseH_sf"/>
</dbReference>
<keyword evidence="3" id="KW-0695">RNA-directed DNA polymerase</keyword>
<dbReference type="PANTHER" id="PTHR46890">
    <property type="entry name" value="NON-LTR RETROLELEMENT REVERSE TRANSCRIPTASE-LIKE PROTEIN-RELATED"/>
    <property type="match status" value="1"/>
</dbReference>
<reference evidence="3" key="2">
    <citation type="submission" date="2022-01" db="EMBL/GenBank/DDBJ databases">
        <authorList>
            <person name="Yamashiro T."/>
            <person name="Shiraishi A."/>
            <person name="Satake H."/>
            <person name="Nakayama K."/>
        </authorList>
    </citation>
    <scope>NUCLEOTIDE SEQUENCE</scope>
</reference>
<dbReference type="InterPro" id="IPR052343">
    <property type="entry name" value="Retrotransposon-Effector_Assoc"/>
</dbReference>
<evidence type="ECO:0000313" key="3">
    <source>
        <dbReference type="EMBL" id="GJT32677.1"/>
    </source>
</evidence>
<proteinExistence type="predicted"/>
<keyword evidence="3" id="KW-0808">Transferase</keyword>
<dbReference type="Proteomes" id="UP001151760">
    <property type="component" value="Unassembled WGS sequence"/>
</dbReference>